<accession>A0AAU9P7I5</accession>
<organism evidence="1 2">
    <name type="scientific">Lactuca virosa</name>
    <dbReference type="NCBI Taxonomy" id="75947"/>
    <lineage>
        <taxon>Eukaryota</taxon>
        <taxon>Viridiplantae</taxon>
        <taxon>Streptophyta</taxon>
        <taxon>Embryophyta</taxon>
        <taxon>Tracheophyta</taxon>
        <taxon>Spermatophyta</taxon>
        <taxon>Magnoliopsida</taxon>
        <taxon>eudicotyledons</taxon>
        <taxon>Gunneridae</taxon>
        <taxon>Pentapetalae</taxon>
        <taxon>asterids</taxon>
        <taxon>campanulids</taxon>
        <taxon>Asterales</taxon>
        <taxon>Asteraceae</taxon>
        <taxon>Cichorioideae</taxon>
        <taxon>Cichorieae</taxon>
        <taxon>Lactucinae</taxon>
        <taxon>Lactuca</taxon>
    </lineage>
</organism>
<protein>
    <recommendedName>
        <fullName evidence="3">Ig-like domain-containing protein</fullName>
    </recommendedName>
</protein>
<comment type="caution">
    <text evidence="1">The sequence shown here is derived from an EMBL/GenBank/DDBJ whole genome shotgun (WGS) entry which is preliminary data.</text>
</comment>
<proteinExistence type="predicted"/>
<dbReference type="AlphaFoldDB" id="A0AAU9P7I5"/>
<dbReference type="Proteomes" id="UP001157418">
    <property type="component" value="Unassembled WGS sequence"/>
</dbReference>
<reference evidence="1 2" key="1">
    <citation type="submission" date="2022-01" db="EMBL/GenBank/DDBJ databases">
        <authorList>
            <person name="Xiong W."/>
            <person name="Schranz E."/>
        </authorList>
    </citation>
    <scope>NUCLEOTIDE SEQUENCE [LARGE SCALE GENOMIC DNA]</scope>
</reference>
<keyword evidence="2" id="KW-1185">Reference proteome</keyword>
<evidence type="ECO:0008006" key="3">
    <source>
        <dbReference type="Google" id="ProtNLM"/>
    </source>
</evidence>
<name>A0AAU9P7I5_9ASTR</name>
<gene>
    <name evidence="1" type="ORF">LVIROSA_LOCUS31824</name>
</gene>
<evidence type="ECO:0000313" key="1">
    <source>
        <dbReference type="EMBL" id="CAH1446104.1"/>
    </source>
</evidence>
<dbReference type="EMBL" id="CAKMRJ010005523">
    <property type="protein sequence ID" value="CAH1446104.1"/>
    <property type="molecule type" value="Genomic_DNA"/>
</dbReference>
<sequence>MSNPITVVAVCDVDVQAPVKVYWHKNEECLVTLVDNMVALNKEESYVFLRVPCSCLCLLAEVSIPIDMAVVRELAIC</sequence>
<evidence type="ECO:0000313" key="2">
    <source>
        <dbReference type="Proteomes" id="UP001157418"/>
    </source>
</evidence>